<gene>
    <name evidence="1" type="ORF">AN216_25060</name>
</gene>
<organism evidence="1 2">
    <name type="scientific">Streptomyces oceani</name>
    <dbReference type="NCBI Taxonomy" id="1075402"/>
    <lineage>
        <taxon>Bacteria</taxon>
        <taxon>Bacillati</taxon>
        <taxon>Actinomycetota</taxon>
        <taxon>Actinomycetes</taxon>
        <taxon>Kitasatosporales</taxon>
        <taxon>Streptomycetaceae</taxon>
        <taxon>Streptomyces</taxon>
    </lineage>
</organism>
<evidence type="ECO:0008006" key="3">
    <source>
        <dbReference type="Google" id="ProtNLM"/>
    </source>
</evidence>
<comment type="caution">
    <text evidence="1">The sequence shown here is derived from an EMBL/GenBank/DDBJ whole genome shotgun (WGS) entry which is preliminary data.</text>
</comment>
<dbReference type="EMBL" id="LJGU01000158">
    <property type="protein sequence ID" value="OEU91404.1"/>
    <property type="molecule type" value="Genomic_DNA"/>
</dbReference>
<dbReference type="STRING" id="1075402.AN216_25060"/>
<dbReference type="Pfam" id="PF10941">
    <property type="entry name" value="DUF2620"/>
    <property type="match status" value="1"/>
</dbReference>
<evidence type="ECO:0000313" key="1">
    <source>
        <dbReference type="EMBL" id="OEU91404.1"/>
    </source>
</evidence>
<dbReference type="PATRIC" id="fig|1075402.3.peg.5502"/>
<accession>A0A1E7JRJ0</accession>
<sequence length="119" mass="12081">MTKILTGGVGKAEVAETLQGLGTGSFDVVVSSDMDAAMQLRTGQADYYLGTCHTGAGASLGLLVGMLGSDACHTFGRTVPSPEEVSALLESGKKAFGFGMDQIDDTAPVIARAIAARVA</sequence>
<reference evidence="1 2" key="1">
    <citation type="journal article" date="2016" name="Front. Microbiol.">
        <title>Comparative Genomics Analysis of Streptomyces Species Reveals Their Adaptation to the Marine Environment and Their Diversity at the Genomic Level.</title>
        <authorList>
            <person name="Tian X."/>
            <person name="Zhang Z."/>
            <person name="Yang T."/>
            <person name="Chen M."/>
            <person name="Li J."/>
            <person name="Chen F."/>
            <person name="Yang J."/>
            <person name="Li W."/>
            <person name="Zhang B."/>
            <person name="Zhang Z."/>
            <person name="Wu J."/>
            <person name="Zhang C."/>
            <person name="Long L."/>
            <person name="Xiao J."/>
        </authorList>
    </citation>
    <scope>NUCLEOTIDE SEQUENCE [LARGE SCALE GENOMIC DNA]</scope>
    <source>
        <strain evidence="1 2">SCSIO 02100</strain>
    </source>
</reference>
<protein>
    <recommendedName>
        <fullName evidence="3">DUF2620 domain-containing protein</fullName>
    </recommendedName>
</protein>
<dbReference type="InterPro" id="IPR021238">
    <property type="entry name" value="DUF2620"/>
</dbReference>
<dbReference type="AlphaFoldDB" id="A0A1E7JRJ0"/>
<dbReference type="Proteomes" id="UP000176101">
    <property type="component" value="Unassembled WGS sequence"/>
</dbReference>
<dbReference type="OrthoDB" id="5191605at2"/>
<keyword evidence="2" id="KW-1185">Reference proteome</keyword>
<proteinExistence type="predicted"/>
<name>A0A1E7JRJ0_9ACTN</name>
<dbReference type="RefSeq" id="WP_070198990.1">
    <property type="nucleotide sequence ID" value="NZ_LJGU01000158.1"/>
</dbReference>
<evidence type="ECO:0000313" key="2">
    <source>
        <dbReference type="Proteomes" id="UP000176101"/>
    </source>
</evidence>